<proteinExistence type="predicted"/>
<protein>
    <recommendedName>
        <fullName evidence="2">DUF616 domain-containing protein</fullName>
    </recommendedName>
</protein>
<name>A0A6C0HBH4_9ZZZZ</name>
<dbReference type="EMBL" id="MN739921">
    <property type="protein sequence ID" value="QHT77804.1"/>
    <property type="molecule type" value="Genomic_DNA"/>
</dbReference>
<reference evidence="1" key="1">
    <citation type="journal article" date="2020" name="Nature">
        <title>Giant virus diversity and host interactions through global metagenomics.</title>
        <authorList>
            <person name="Schulz F."/>
            <person name="Roux S."/>
            <person name="Paez-Espino D."/>
            <person name="Jungbluth S."/>
            <person name="Walsh D.A."/>
            <person name="Denef V.J."/>
            <person name="McMahon K.D."/>
            <person name="Konstantinidis K.T."/>
            <person name="Eloe-Fadrosh E.A."/>
            <person name="Kyrpides N.C."/>
            <person name="Woyke T."/>
        </authorList>
    </citation>
    <scope>NUCLEOTIDE SEQUENCE</scope>
    <source>
        <strain evidence="1">GVMAG-M-3300023179-90</strain>
    </source>
</reference>
<evidence type="ECO:0000313" key="1">
    <source>
        <dbReference type="EMBL" id="QHT77804.1"/>
    </source>
</evidence>
<organism evidence="1">
    <name type="scientific">viral metagenome</name>
    <dbReference type="NCBI Taxonomy" id="1070528"/>
    <lineage>
        <taxon>unclassified sequences</taxon>
        <taxon>metagenomes</taxon>
        <taxon>organismal metagenomes</taxon>
    </lineage>
</organism>
<sequence length="267" mass="31673">MAKICFITAIYGNYESSCKKFVKQTIDTDFICFTDNTNIISNGWVIDTTPYHLINKSDIDDNTFINSLCNNKHTFNIAKYYKQSFKKIPILEKYEVIVWLDGTIEVIYDKTSEYILNNIYKEKIIGWHHEWRNGYLIGEVIESQCDRYTSTYWNKQSQPYQDVVHQYKCYLEDGYNDEFFKKMNSHTPHMGVWITCFVAFLQKDKNVSDFLDLWYLQTLKYTTQDQIAFPYVCQKTGLIPFTLPNHEISGNCPHENTMFYIKHDHGM</sequence>
<accession>A0A6C0HBH4</accession>
<evidence type="ECO:0008006" key="2">
    <source>
        <dbReference type="Google" id="ProtNLM"/>
    </source>
</evidence>
<dbReference type="AlphaFoldDB" id="A0A6C0HBH4"/>